<dbReference type="AlphaFoldDB" id="A0A4Y2EJW0"/>
<evidence type="ECO:0000256" key="1">
    <source>
        <dbReference type="SAM" id="MobiDB-lite"/>
    </source>
</evidence>
<protein>
    <submittedName>
        <fullName evidence="2">Uncharacterized protein</fullName>
    </submittedName>
</protein>
<feature type="region of interest" description="Disordered" evidence="1">
    <location>
        <begin position="18"/>
        <end position="39"/>
    </location>
</feature>
<dbReference type="EMBL" id="BGPR01000638">
    <property type="protein sequence ID" value="GBM29502.1"/>
    <property type="molecule type" value="Genomic_DNA"/>
</dbReference>
<sequence length="94" mass="10344">MNEIRLLGKSLVGSLPALPSIRSPLPPLPSSNQDLPAVERSPAMQTDVWTCWEVSKAVSLQEMTERAVFVALLVCAVRYCFCPLLSSENARMLL</sequence>
<accession>A0A4Y2EJW0</accession>
<evidence type="ECO:0000313" key="2">
    <source>
        <dbReference type="EMBL" id="GBM29502.1"/>
    </source>
</evidence>
<name>A0A4Y2EJW0_ARAVE</name>
<organism evidence="2 3">
    <name type="scientific">Araneus ventricosus</name>
    <name type="common">Orbweaver spider</name>
    <name type="synonym">Epeira ventricosa</name>
    <dbReference type="NCBI Taxonomy" id="182803"/>
    <lineage>
        <taxon>Eukaryota</taxon>
        <taxon>Metazoa</taxon>
        <taxon>Ecdysozoa</taxon>
        <taxon>Arthropoda</taxon>
        <taxon>Chelicerata</taxon>
        <taxon>Arachnida</taxon>
        <taxon>Araneae</taxon>
        <taxon>Araneomorphae</taxon>
        <taxon>Entelegynae</taxon>
        <taxon>Araneoidea</taxon>
        <taxon>Araneidae</taxon>
        <taxon>Araneus</taxon>
    </lineage>
</organism>
<gene>
    <name evidence="2" type="ORF">AVEN_212234_1</name>
</gene>
<dbReference type="Proteomes" id="UP000499080">
    <property type="component" value="Unassembled WGS sequence"/>
</dbReference>
<keyword evidence="3" id="KW-1185">Reference proteome</keyword>
<comment type="caution">
    <text evidence="2">The sequence shown here is derived from an EMBL/GenBank/DDBJ whole genome shotgun (WGS) entry which is preliminary data.</text>
</comment>
<reference evidence="2 3" key="1">
    <citation type="journal article" date="2019" name="Sci. Rep.">
        <title>Orb-weaving spider Araneus ventricosus genome elucidates the spidroin gene catalogue.</title>
        <authorList>
            <person name="Kono N."/>
            <person name="Nakamura H."/>
            <person name="Ohtoshi R."/>
            <person name="Moran D.A.P."/>
            <person name="Shinohara A."/>
            <person name="Yoshida Y."/>
            <person name="Fujiwara M."/>
            <person name="Mori M."/>
            <person name="Tomita M."/>
            <person name="Arakawa K."/>
        </authorList>
    </citation>
    <scope>NUCLEOTIDE SEQUENCE [LARGE SCALE GENOMIC DNA]</scope>
</reference>
<proteinExistence type="predicted"/>
<evidence type="ECO:0000313" key="3">
    <source>
        <dbReference type="Proteomes" id="UP000499080"/>
    </source>
</evidence>